<sequence>MKTCDSRTVAAPENLSKIEISSSRLLVSTKTAGTMTKPPNLVSLSEYSSWSALVESFLYIVNPSLMIPLIEGYEQPQLNGVYKNVSRLTKDEKKLYDLEKKAYVLLTMALPKEIFQFFKSHKRSKALWDALAKRCEGSDQLKRSKRTLLKKQLEVFKCLDNEPLRNW</sequence>
<evidence type="ECO:0000313" key="1">
    <source>
        <dbReference type="EMBL" id="KAD5508164.1"/>
    </source>
</evidence>
<protein>
    <recommendedName>
        <fullName evidence="3">DUF4219 domain-containing protein</fullName>
    </recommendedName>
</protein>
<dbReference type="Pfam" id="PF14223">
    <property type="entry name" value="Retrotran_gag_2"/>
    <property type="match status" value="1"/>
</dbReference>
<gene>
    <name evidence="1" type="ORF">E3N88_15867</name>
</gene>
<dbReference type="Proteomes" id="UP000326396">
    <property type="component" value="Linkage Group LG16"/>
</dbReference>
<name>A0A5N6NXZ9_9ASTR</name>
<dbReference type="EMBL" id="SZYD01000008">
    <property type="protein sequence ID" value="KAD5508164.1"/>
    <property type="molecule type" value="Genomic_DNA"/>
</dbReference>
<dbReference type="AlphaFoldDB" id="A0A5N6NXZ9"/>
<evidence type="ECO:0008006" key="3">
    <source>
        <dbReference type="Google" id="ProtNLM"/>
    </source>
</evidence>
<evidence type="ECO:0000313" key="2">
    <source>
        <dbReference type="Proteomes" id="UP000326396"/>
    </source>
</evidence>
<proteinExistence type="predicted"/>
<reference evidence="1 2" key="1">
    <citation type="submission" date="2019-05" db="EMBL/GenBank/DDBJ databases">
        <title>Mikania micrantha, genome provides insights into the molecular mechanism of rapid growth.</title>
        <authorList>
            <person name="Liu B."/>
        </authorList>
    </citation>
    <scope>NUCLEOTIDE SEQUENCE [LARGE SCALE GENOMIC DNA]</scope>
    <source>
        <strain evidence="1">NLD-2019</strain>
        <tissue evidence="1">Leaf</tissue>
    </source>
</reference>
<accession>A0A5N6NXZ9</accession>
<organism evidence="1 2">
    <name type="scientific">Mikania micrantha</name>
    <name type="common">bitter vine</name>
    <dbReference type="NCBI Taxonomy" id="192012"/>
    <lineage>
        <taxon>Eukaryota</taxon>
        <taxon>Viridiplantae</taxon>
        <taxon>Streptophyta</taxon>
        <taxon>Embryophyta</taxon>
        <taxon>Tracheophyta</taxon>
        <taxon>Spermatophyta</taxon>
        <taxon>Magnoliopsida</taxon>
        <taxon>eudicotyledons</taxon>
        <taxon>Gunneridae</taxon>
        <taxon>Pentapetalae</taxon>
        <taxon>asterids</taxon>
        <taxon>campanulids</taxon>
        <taxon>Asterales</taxon>
        <taxon>Asteraceae</taxon>
        <taxon>Asteroideae</taxon>
        <taxon>Heliantheae alliance</taxon>
        <taxon>Eupatorieae</taxon>
        <taxon>Mikania</taxon>
    </lineage>
</organism>
<keyword evidence="2" id="KW-1185">Reference proteome</keyword>
<dbReference type="OrthoDB" id="1418274at2759"/>
<comment type="caution">
    <text evidence="1">The sequence shown here is derived from an EMBL/GenBank/DDBJ whole genome shotgun (WGS) entry which is preliminary data.</text>
</comment>